<dbReference type="EMBL" id="BAAFSV010000004">
    <property type="protein sequence ID" value="GAB1317902.1"/>
    <property type="molecule type" value="Genomic_DNA"/>
</dbReference>
<reference evidence="2 3" key="1">
    <citation type="submission" date="2024-09" db="EMBL/GenBank/DDBJ databases">
        <title>Itraconazole resistance in Madurella fahalii resulting from another homologue of gene encoding cytochrome P450 14-alpha sterol demethylase (CYP51).</title>
        <authorList>
            <person name="Yoshioka I."/>
            <person name="Fahal A.H."/>
            <person name="Kaneko S."/>
            <person name="Yaguchi T."/>
        </authorList>
    </citation>
    <scope>NUCLEOTIDE SEQUENCE [LARGE SCALE GENOMIC DNA]</scope>
    <source>
        <strain evidence="2 3">IFM 68171</strain>
    </source>
</reference>
<name>A0ABQ0GJG3_9PEZI</name>
<organism evidence="2 3">
    <name type="scientific">Madurella fahalii</name>
    <dbReference type="NCBI Taxonomy" id="1157608"/>
    <lineage>
        <taxon>Eukaryota</taxon>
        <taxon>Fungi</taxon>
        <taxon>Dikarya</taxon>
        <taxon>Ascomycota</taxon>
        <taxon>Pezizomycotina</taxon>
        <taxon>Sordariomycetes</taxon>
        <taxon>Sordariomycetidae</taxon>
        <taxon>Sordariales</taxon>
        <taxon>Sordariales incertae sedis</taxon>
        <taxon>Madurella</taxon>
    </lineage>
</organism>
<keyword evidence="3" id="KW-1185">Reference proteome</keyword>
<dbReference type="GeneID" id="98178855"/>
<comment type="caution">
    <text evidence="2">The sequence shown here is derived from an EMBL/GenBank/DDBJ whole genome shotgun (WGS) entry which is preliminary data.</text>
</comment>
<dbReference type="RefSeq" id="XP_070919633.1">
    <property type="nucleotide sequence ID" value="XM_071063532.1"/>
</dbReference>
<feature type="compositionally biased region" description="Polar residues" evidence="1">
    <location>
        <begin position="31"/>
        <end position="48"/>
    </location>
</feature>
<evidence type="ECO:0000313" key="3">
    <source>
        <dbReference type="Proteomes" id="UP001628179"/>
    </source>
</evidence>
<protein>
    <submittedName>
        <fullName evidence="2">Uncharacterized protein</fullName>
    </submittedName>
</protein>
<accession>A0ABQ0GJG3</accession>
<dbReference type="Proteomes" id="UP001628179">
    <property type="component" value="Unassembled WGS sequence"/>
</dbReference>
<proteinExistence type="predicted"/>
<sequence>MATTLRETHNMQRFFESIASGSISIHARTPSEQQRVLPQHEASSSYSPLDQLEKSTSDESEDYFSILRPFENDFADADASYNPTKDSLIISELSRSNQLAIGDFLKSDRSGILPMHVDLNLMERLTLEIARMFDHWANGPATIRVTHLCGVKANLKGARPEIMALDLLSQLLNQHEASSEQPRPRNGLVTKTDDLDGHWAAFRDYVRQAGIDYLLILLDRIDALLQECKEHGALSRFQCFVRNLRSLPSQLDGTVVKIMVTCEEIYVAEWFQLPLPDDEPG</sequence>
<feature type="region of interest" description="Disordered" evidence="1">
    <location>
        <begin position="31"/>
        <end position="56"/>
    </location>
</feature>
<evidence type="ECO:0000256" key="1">
    <source>
        <dbReference type="SAM" id="MobiDB-lite"/>
    </source>
</evidence>
<evidence type="ECO:0000313" key="2">
    <source>
        <dbReference type="EMBL" id="GAB1317902.1"/>
    </source>
</evidence>
<gene>
    <name evidence="2" type="ORF">MFIFM68171_08112</name>
</gene>